<protein>
    <submittedName>
        <fullName evidence="2">Acyl-protein synthetase</fullName>
    </submittedName>
</protein>
<dbReference type="InterPro" id="IPR042099">
    <property type="entry name" value="ANL_N_sf"/>
</dbReference>
<accession>A0ABT7SX63</accession>
<dbReference type="Proteomes" id="UP001234343">
    <property type="component" value="Unassembled WGS sequence"/>
</dbReference>
<sequence>MSTSTKDIQACYQQQFDALLSQPVFGLDRAAKQRLLLPLLATLTELHQQRCAGFANILGSFSNESASTIDTLPFLAVRLFKLMELKSVANEDVFRLLQSSGTTGQTPARVTLDKATSQRQSKVLVAILQQVLGKQRLPMLIIDAPATVGRDAAFSARAAGIQGLAFFGRHHTYALNDDMTPNWSAISQFCAEHGSGPVLVFGFTFMVWQYWLDALAQKNQTLNLPHGVLLHSGGWKKLEHLKVDNTAFKRTIKDFTGITAVHNFYGMAEQVGSIFMECSHGYLHAPSFADVVARDPNTLRVTGFEQQGLLQVLSAVPTSYPGHSLLTEDLGVLHGEDDCACGWKGKYFSVSGRLPKVEVRGCSDTHE</sequence>
<proteinExistence type="predicted"/>
<keyword evidence="3" id="KW-1185">Reference proteome</keyword>
<name>A0ABT7SX63_9ALTE</name>
<dbReference type="RefSeq" id="WP_289364384.1">
    <property type="nucleotide sequence ID" value="NZ_JAUCBP010000006.1"/>
</dbReference>
<reference evidence="2 3" key="1">
    <citation type="submission" date="2023-06" db="EMBL/GenBank/DDBJ databases">
        <title>Alteromonas sp. ASW11-36 isolated from intertidal sand.</title>
        <authorList>
            <person name="Li Y."/>
        </authorList>
    </citation>
    <scope>NUCLEOTIDE SEQUENCE [LARGE SCALE GENOMIC DNA]</scope>
    <source>
        <strain evidence="2 3">ASW11-36</strain>
    </source>
</reference>
<evidence type="ECO:0000259" key="1">
    <source>
        <dbReference type="Pfam" id="PF04443"/>
    </source>
</evidence>
<dbReference type="Pfam" id="PF04443">
    <property type="entry name" value="LuxE"/>
    <property type="match status" value="1"/>
</dbReference>
<organism evidence="2 3">
    <name type="scientific">Alteromonas arenosi</name>
    <dbReference type="NCBI Taxonomy" id="3055817"/>
    <lineage>
        <taxon>Bacteria</taxon>
        <taxon>Pseudomonadati</taxon>
        <taxon>Pseudomonadota</taxon>
        <taxon>Gammaproteobacteria</taxon>
        <taxon>Alteromonadales</taxon>
        <taxon>Alteromonadaceae</taxon>
        <taxon>Alteromonas/Salinimonas group</taxon>
        <taxon>Alteromonas</taxon>
    </lineage>
</organism>
<feature type="domain" description="Acyl-protein synthetase LuxE" evidence="1">
    <location>
        <begin position="68"/>
        <end position="365"/>
    </location>
</feature>
<dbReference type="EMBL" id="JAUCBP010000006">
    <property type="protein sequence ID" value="MDM7860144.1"/>
    <property type="molecule type" value="Genomic_DNA"/>
</dbReference>
<comment type="caution">
    <text evidence="2">The sequence shown here is derived from an EMBL/GenBank/DDBJ whole genome shotgun (WGS) entry which is preliminary data.</text>
</comment>
<gene>
    <name evidence="2" type="ORF">QTP81_06010</name>
</gene>
<evidence type="ECO:0000313" key="3">
    <source>
        <dbReference type="Proteomes" id="UP001234343"/>
    </source>
</evidence>
<dbReference type="SUPFAM" id="SSF56801">
    <property type="entry name" value="Acetyl-CoA synthetase-like"/>
    <property type="match status" value="1"/>
</dbReference>
<dbReference type="InterPro" id="IPR007534">
    <property type="entry name" value="LuxE"/>
</dbReference>
<dbReference type="Gene3D" id="3.40.50.12780">
    <property type="entry name" value="N-terminal domain of ligase-like"/>
    <property type="match status" value="1"/>
</dbReference>
<evidence type="ECO:0000313" key="2">
    <source>
        <dbReference type="EMBL" id="MDM7860144.1"/>
    </source>
</evidence>